<feature type="region of interest" description="Disordered" evidence="1">
    <location>
        <begin position="238"/>
        <end position="262"/>
    </location>
</feature>
<evidence type="ECO:0000313" key="3">
    <source>
        <dbReference type="EMBL" id="OAE25859.1"/>
    </source>
</evidence>
<dbReference type="EMBL" id="LVLJ01002289">
    <property type="protein sequence ID" value="OAE25859.1"/>
    <property type="molecule type" value="Genomic_DNA"/>
</dbReference>
<gene>
    <name evidence="3" type="ORF">AXG93_2145s1580</name>
</gene>
<dbReference type="PANTHER" id="PTHR19446">
    <property type="entry name" value="REVERSE TRANSCRIPTASES"/>
    <property type="match status" value="1"/>
</dbReference>
<dbReference type="SUPFAM" id="SSF56672">
    <property type="entry name" value="DNA/RNA polymerases"/>
    <property type="match status" value="1"/>
</dbReference>
<name>A0A176VYH3_MARPO</name>
<evidence type="ECO:0000313" key="4">
    <source>
        <dbReference type="Proteomes" id="UP000077202"/>
    </source>
</evidence>
<protein>
    <recommendedName>
        <fullName evidence="2">Reverse transcriptase domain-containing protein</fullName>
    </recommendedName>
</protein>
<dbReference type="Pfam" id="PF00078">
    <property type="entry name" value="RVT_1"/>
    <property type="match status" value="1"/>
</dbReference>
<keyword evidence="4" id="KW-1185">Reference proteome</keyword>
<feature type="domain" description="Reverse transcriptase" evidence="2">
    <location>
        <begin position="1"/>
        <end position="268"/>
    </location>
</feature>
<proteinExistence type="predicted"/>
<dbReference type="PROSITE" id="PS50878">
    <property type="entry name" value="RT_POL"/>
    <property type="match status" value="1"/>
</dbReference>
<evidence type="ECO:0000259" key="2">
    <source>
        <dbReference type="PROSITE" id="PS50878"/>
    </source>
</evidence>
<dbReference type="InterPro" id="IPR043502">
    <property type="entry name" value="DNA/RNA_pol_sf"/>
</dbReference>
<sequence length="300" mass="33887">MEGMIRLIPKAVNKTELKDWRPLTMLTTDYKIIARILAGRLQMLLQKLVLPQQTGFIKERHMLDNVLTLWMAPDVAKTCRHQGMFVKLDFEKAYDKVEHNYLWDTMAKCELGQQFIALVKGLTLGVSMAMYVNRAKTYRFSVGRGVRQGCPLAPLLFVLATQPPMAEMKMSFQAGRLRGLNQHSIPPSSGYRFSNALTSTSTFPTQPHQHSTSTSTFTAATSTRYKFQSKHLRTVQAANITDSEDKQPSSNTEQAGIETTKRERGTVADIGWRRRAGGCRHHLVLLQYSAGSRQRETLPP</sequence>
<organism evidence="3 4">
    <name type="scientific">Marchantia polymorpha subsp. ruderalis</name>
    <dbReference type="NCBI Taxonomy" id="1480154"/>
    <lineage>
        <taxon>Eukaryota</taxon>
        <taxon>Viridiplantae</taxon>
        <taxon>Streptophyta</taxon>
        <taxon>Embryophyta</taxon>
        <taxon>Marchantiophyta</taxon>
        <taxon>Marchantiopsida</taxon>
        <taxon>Marchantiidae</taxon>
        <taxon>Marchantiales</taxon>
        <taxon>Marchantiaceae</taxon>
        <taxon>Marchantia</taxon>
    </lineage>
</organism>
<accession>A0A176VYH3</accession>
<dbReference type="InterPro" id="IPR000477">
    <property type="entry name" value="RT_dom"/>
</dbReference>
<comment type="caution">
    <text evidence="3">The sequence shown here is derived from an EMBL/GenBank/DDBJ whole genome shotgun (WGS) entry which is preliminary data.</text>
</comment>
<reference evidence="3" key="1">
    <citation type="submission" date="2016-03" db="EMBL/GenBank/DDBJ databases">
        <title>Mechanisms controlling the formation of the plant cell surface in tip-growing cells are functionally conserved among land plants.</title>
        <authorList>
            <person name="Honkanen S."/>
            <person name="Jones V.A."/>
            <person name="Morieri G."/>
            <person name="Champion C."/>
            <person name="Hetherington A.J."/>
            <person name="Kelly S."/>
            <person name="Saint-Marcoux D."/>
            <person name="Proust H."/>
            <person name="Prescott H."/>
            <person name="Dolan L."/>
        </authorList>
    </citation>
    <scope>NUCLEOTIDE SEQUENCE [LARGE SCALE GENOMIC DNA]</scope>
    <source>
        <tissue evidence="3">Whole gametophyte</tissue>
    </source>
</reference>
<dbReference type="Proteomes" id="UP000077202">
    <property type="component" value="Unassembled WGS sequence"/>
</dbReference>
<evidence type="ECO:0000256" key="1">
    <source>
        <dbReference type="SAM" id="MobiDB-lite"/>
    </source>
</evidence>
<dbReference type="AlphaFoldDB" id="A0A176VYH3"/>
<dbReference type="CDD" id="cd01650">
    <property type="entry name" value="RT_nLTR_like"/>
    <property type="match status" value="1"/>
</dbReference>